<feature type="region of interest" description="Disordered" evidence="1">
    <location>
        <begin position="1"/>
        <end position="20"/>
    </location>
</feature>
<sequence length="97" mass="9833">MEKEPQHPTAKTPPVDNSKRSCGAVSLGACFITLAGSRAAKPRVPAKATAVAGAFTIAAGYGVPPGAISGAAAVAMRWTSSVDVVYSNADSMNQFSH</sequence>
<keyword evidence="3" id="KW-1185">Reference proteome</keyword>
<dbReference type="EMBL" id="JABEYC010000019">
    <property type="protein sequence ID" value="KAF4984459.1"/>
    <property type="molecule type" value="Genomic_DNA"/>
</dbReference>
<protein>
    <submittedName>
        <fullName evidence="2">Uncharacterized protein</fullName>
    </submittedName>
</protein>
<gene>
    <name evidence="2" type="ORF">FZEAL_360</name>
</gene>
<reference evidence="2" key="2">
    <citation type="submission" date="2020-05" db="EMBL/GenBank/DDBJ databases">
        <authorList>
            <person name="Kim H.-S."/>
            <person name="Proctor R.H."/>
            <person name="Brown D.W."/>
        </authorList>
    </citation>
    <scope>NUCLEOTIDE SEQUENCE</scope>
    <source>
        <strain evidence="2">NRRL 22465</strain>
    </source>
</reference>
<organism evidence="2 3">
    <name type="scientific">Fusarium zealandicum</name>
    <dbReference type="NCBI Taxonomy" id="1053134"/>
    <lineage>
        <taxon>Eukaryota</taxon>
        <taxon>Fungi</taxon>
        <taxon>Dikarya</taxon>
        <taxon>Ascomycota</taxon>
        <taxon>Pezizomycotina</taxon>
        <taxon>Sordariomycetes</taxon>
        <taxon>Hypocreomycetidae</taxon>
        <taxon>Hypocreales</taxon>
        <taxon>Nectriaceae</taxon>
        <taxon>Fusarium</taxon>
        <taxon>Fusarium staphyleae species complex</taxon>
    </lineage>
</organism>
<evidence type="ECO:0000313" key="3">
    <source>
        <dbReference type="Proteomes" id="UP000635477"/>
    </source>
</evidence>
<reference evidence="2" key="1">
    <citation type="journal article" date="2020" name="BMC Genomics">
        <title>Correction to: Identification and distribution of gene clusters required for synthesis of sphingolipid metabolism inhibitors in diverse species of the filamentous fungus Fusarium.</title>
        <authorList>
            <person name="Kim H.S."/>
            <person name="Lohmar J.M."/>
            <person name="Busman M."/>
            <person name="Brown D.W."/>
            <person name="Naumann T.A."/>
            <person name="Divon H.H."/>
            <person name="Lysoe E."/>
            <person name="Uhlig S."/>
            <person name="Proctor R.H."/>
        </authorList>
    </citation>
    <scope>NUCLEOTIDE SEQUENCE</scope>
    <source>
        <strain evidence="2">NRRL 22465</strain>
    </source>
</reference>
<dbReference type="AlphaFoldDB" id="A0A8H4UUZ4"/>
<comment type="caution">
    <text evidence="2">The sequence shown here is derived from an EMBL/GenBank/DDBJ whole genome shotgun (WGS) entry which is preliminary data.</text>
</comment>
<accession>A0A8H4UUZ4</accession>
<evidence type="ECO:0000313" key="2">
    <source>
        <dbReference type="EMBL" id="KAF4984459.1"/>
    </source>
</evidence>
<name>A0A8H4UUZ4_9HYPO</name>
<evidence type="ECO:0000256" key="1">
    <source>
        <dbReference type="SAM" id="MobiDB-lite"/>
    </source>
</evidence>
<dbReference type="Proteomes" id="UP000635477">
    <property type="component" value="Unassembled WGS sequence"/>
</dbReference>
<proteinExistence type="predicted"/>